<accession>A0A1Q3FHJ2</accession>
<evidence type="ECO:0000256" key="1">
    <source>
        <dbReference type="SAM" id="MobiDB-lite"/>
    </source>
</evidence>
<feature type="compositionally biased region" description="Basic and acidic residues" evidence="1">
    <location>
        <begin position="29"/>
        <end position="41"/>
    </location>
</feature>
<evidence type="ECO:0000259" key="2">
    <source>
        <dbReference type="PROSITE" id="PS51497"/>
    </source>
</evidence>
<proteinExistence type="predicted"/>
<dbReference type="PROSITE" id="PS51497">
    <property type="entry name" value="UMA"/>
    <property type="match status" value="1"/>
</dbReference>
<feature type="compositionally biased region" description="Pro residues" evidence="1">
    <location>
        <begin position="19"/>
        <end position="28"/>
    </location>
</feature>
<sequence>MFSFFKSKKHSPDHTPAEPAIPGPVPPAPKEDDFIFIERRQGSSPADGGSPAGGSSIYPTIPGSPAAAGGGSFSTPATPVTRQKSEERVPYLAGVPFKLSPELAKDNGQEITQYQVNEIMAFIGKTSRSHATEYDFSLERSVLSEG</sequence>
<dbReference type="AlphaFoldDB" id="A0A1Q3FHJ2"/>
<dbReference type="InterPro" id="IPR023340">
    <property type="entry name" value="UMA"/>
</dbReference>
<feature type="compositionally biased region" description="Low complexity" evidence="1">
    <location>
        <begin position="42"/>
        <end position="78"/>
    </location>
</feature>
<protein>
    <recommendedName>
        <fullName evidence="2">UMA domain-containing protein</fullName>
    </recommendedName>
</protein>
<name>A0A1Q3FHJ2_CULTA</name>
<feature type="domain" description="UMA" evidence="2">
    <location>
        <begin position="92"/>
        <end position="143"/>
    </location>
</feature>
<evidence type="ECO:0000313" key="3">
    <source>
        <dbReference type="EMBL" id="JAV27014.1"/>
    </source>
</evidence>
<dbReference type="EMBL" id="GFDL01008031">
    <property type="protein sequence ID" value="JAV27014.1"/>
    <property type="molecule type" value="Transcribed_RNA"/>
</dbReference>
<organism evidence="3">
    <name type="scientific">Culex tarsalis</name>
    <name type="common">Encephalitis mosquito</name>
    <dbReference type="NCBI Taxonomy" id="7177"/>
    <lineage>
        <taxon>Eukaryota</taxon>
        <taxon>Metazoa</taxon>
        <taxon>Ecdysozoa</taxon>
        <taxon>Arthropoda</taxon>
        <taxon>Hexapoda</taxon>
        <taxon>Insecta</taxon>
        <taxon>Pterygota</taxon>
        <taxon>Neoptera</taxon>
        <taxon>Endopterygota</taxon>
        <taxon>Diptera</taxon>
        <taxon>Nematocera</taxon>
        <taxon>Culicoidea</taxon>
        <taxon>Culicidae</taxon>
        <taxon>Culicinae</taxon>
        <taxon>Culicini</taxon>
        <taxon>Culex</taxon>
        <taxon>Culex</taxon>
    </lineage>
</organism>
<reference evidence="3" key="1">
    <citation type="submission" date="2017-01" db="EMBL/GenBank/DDBJ databases">
        <title>A deep insight into the sialotranscriptome of adult male and female Cluex tarsalis mosquitoes.</title>
        <authorList>
            <person name="Ribeiro J.M."/>
            <person name="Moreira F."/>
            <person name="Bernard K.A."/>
            <person name="Calvo E."/>
        </authorList>
    </citation>
    <scope>NUCLEOTIDE SEQUENCE</scope>
    <source>
        <strain evidence="3">Kern County</strain>
        <tissue evidence="3">Salivary glands</tissue>
    </source>
</reference>
<feature type="region of interest" description="Disordered" evidence="1">
    <location>
        <begin position="1"/>
        <end position="86"/>
    </location>
</feature>